<dbReference type="InterPro" id="IPR053084">
    <property type="entry name" value="AKAP"/>
</dbReference>
<accession>A0A8C4SJF4</accession>
<proteinExistence type="predicted"/>
<dbReference type="InterPro" id="IPR025663">
    <property type="entry name" value="AKAP_28"/>
</dbReference>
<dbReference type="GO" id="GO:0005952">
    <property type="term" value="C:cAMP-dependent protein kinase complex"/>
    <property type="evidence" value="ECO:0007669"/>
    <property type="project" value="TreeGrafter"/>
</dbReference>
<evidence type="ECO:0000313" key="2">
    <source>
        <dbReference type="Proteomes" id="UP000694620"/>
    </source>
</evidence>
<protein>
    <recommendedName>
        <fullName evidence="3">A-kinase anchor protein 14</fullName>
    </recommendedName>
</protein>
<dbReference type="Ensembl" id="ENSECRT00000018292.1">
    <property type="protein sequence ID" value="ENSECRP00000017935.1"/>
    <property type="gene ID" value="ENSECRG00000011973.1"/>
</dbReference>
<dbReference type="GO" id="GO:0034237">
    <property type="term" value="F:protein kinase A regulatory subunit binding"/>
    <property type="evidence" value="ECO:0007669"/>
    <property type="project" value="TreeGrafter"/>
</dbReference>
<dbReference type="Pfam" id="PF14469">
    <property type="entry name" value="AKAP28"/>
    <property type="match status" value="1"/>
</dbReference>
<dbReference type="PANTHER" id="PTHR35075">
    <property type="entry name" value="A-KINASE ANCHOR PROTEIN 14"/>
    <property type="match status" value="1"/>
</dbReference>
<dbReference type="AlphaFoldDB" id="A0A8C4SJF4"/>
<keyword evidence="2" id="KW-1185">Reference proteome</keyword>
<reference evidence="1" key="2">
    <citation type="submission" date="2025-08" db="UniProtKB">
        <authorList>
            <consortium name="Ensembl"/>
        </authorList>
    </citation>
    <scope>IDENTIFICATION</scope>
</reference>
<name>A0A8C4SJF4_ERPCA</name>
<sequence>MMIIMLIFLQTWEMQDNWLHVTDFLREEAIEYAKQYHFRVTWSIPTRRKPVPQSTASVYFIIEISTVKPETFPIEVQYFVESNRCTHRPGVTRFREKWLKDIIESKVLLIDDLNI</sequence>
<evidence type="ECO:0008006" key="3">
    <source>
        <dbReference type="Google" id="ProtNLM"/>
    </source>
</evidence>
<evidence type="ECO:0000313" key="1">
    <source>
        <dbReference type="Ensembl" id="ENSECRP00000017935.1"/>
    </source>
</evidence>
<dbReference type="GeneTree" id="ENSGT00390000003444"/>
<reference evidence="1" key="3">
    <citation type="submission" date="2025-09" db="UniProtKB">
        <authorList>
            <consortium name="Ensembl"/>
        </authorList>
    </citation>
    <scope>IDENTIFICATION</scope>
</reference>
<dbReference type="Proteomes" id="UP000694620">
    <property type="component" value="Chromosome 12"/>
</dbReference>
<reference evidence="1" key="1">
    <citation type="submission" date="2021-06" db="EMBL/GenBank/DDBJ databases">
        <authorList>
            <consortium name="Wellcome Sanger Institute Data Sharing"/>
        </authorList>
    </citation>
    <scope>NUCLEOTIDE SEQUENCE [LARGE SCALE GENOMIC DNA]</scope>
</reference>
<organism evidence="1 2">
    <name type="scientific">Erpetoichthys calabaricus</name>
    <name type="common">Rope fish</name>
    <name type="synonym">Calamoichthys calabaricus</name>
    <dbReference type="NCBI Taxonomy" id="27687"/>
    <lineage>
        <taxon>Eukaryota</taxon>
        <taxon>Metazoa</taxon>
        <taxon>Chordata</taxon>
        <taxon>Craniata</taxon>
        <taxon>Vertebrata</taxon>
        <taxon>Euteleostomi</taxon>
        <taxon>Actinopterygii</taxon>
        <taxon>Polypteriformes</taxon>
        <taxon>Polypteridae</taxon>
        <taxon>Erpetoichthys</taxon>
    </lineage>
</organism>
<dbReference type="PANTHER" id="PTHR35075:SF1">
    <property type="entry name" value="A-KINASE ANCHOR PROTEIN 14"/>
    <property type="match status" value="1"/>
</dbReference>